<dbReference type="GO" id="GO:0006260">
    <property type="term" value="P:DNA replication"/>
    <property type="evidence" value="ECO:0007669"/>
    <property type="project" value="UniProtKB-KW"/>
</dbReference>
<name>A0A5K3F684_MESCO</name>
<dbReference type="Gene3D" id="1.10.132.60">
    <property type="entry name" value="DNA polymerase family B, C-terminal domain"/>
    <property type="match status" value="1"/>
</dbReference>
<organism evidence="12">
    <name type="scientific">Mesocestoides corti</name>
    <name type="common">Flatworm</name>
    <dbReference type="NCBI Taxonomy" id="53468"/>
    <lineage>
        <taxon>Eukaryota</taxon>
        <taxon>Metazoa</taxon>
        <taxon>Spiralia</taxon>
        <taxon>Lophotrochozoa</taxon>
        <taxon>Platyhelminthes</taxon>
        <taxon>Cestoda</taxon>
        <taxon>Eucestoda</taxon>
        <taxon>Cyclophyllidea</taxon>
        <taxon>Mesocestoididae</taxon>
        <taxon>Mesocestoides</taxon>
    </lineage>
</organism>
<dbReference type="PROSITE" id="PS00116">
    <property type="entry name" value="DNA_POLYMERASE_B"/>
    <property type="match status" value="1"/>
</dbReference>
<dbReference type="Gene3D" id="3.30.342.10">
    <property type="entry name" value="DNA Polymerase, chain B, domain 1"/>
    <property type="match status" value="1"/>
</dbReference>
<feature type="compositionally biased region" description="Basic residues" evidence="8">
    <location>
        <begin position="550"/>
        <end position="559"/>
    </location>
</feature>
<dbReference type="Pfam" id="PF24055">
    <property type="entry name" value="POL3_N"/>
    <property type="match status" value="1"/>
</dbReference>
<evidence type="ECO:0000256" key="4">
    <source>
        <dbReference type="ARBA" id="ARBA00022723"/>
    </source>
</evidence>
<feature type="domain" description="DNA-directed DNA polymerase family B multifunctional" evidence="9">
    <location>
        <begin position="1165"/>
        <end position="1638"/>
    </location>
</feature>
<evidence type="ECO:0000259" key="10">
    <source>
        <dbReference type="Pfam" id="PF24055"/>
    </source>
</evidence>
<comment type="similarity">
    <text evidence="1 7">Belongs to the DNA polymerase type-B family.</text>
</comment>
<evidence type="ECO:0000259" key="11">
    <source>
        <dbReference type="Pfam" id="PF24065"/>
    </source>
</evidence>
<evidence type="ECO:0000256" key="7">
    <source>
        <dbReference type="RuleBase" id="RU000442"/>
    </source>
</evidence>
<evidence type="ECO:0000256" key="2">
    <source>
        <dbReference type="ARBA" id="ARBA00022679"/>
    </source>
</evidence>
<dbReference type="InterPro" id="IPR056447">
    <property type="entry name" value="REV3_N"/>
</dbReference>
<evidence type="ECO:0000256" key="1">
    <source>
        <dbReference type="ARBA" id="ARBA00005755"/>
    </source>
</evidence>
<dbReference type="InterPro" id="IPR030559">
    <property type="entry name" value="PolZ_Rev3"/>
</dbReference>
<evidence type="ECO:0000256" key="5">
    <source>
        <dbReference type="ARBA" id="ARBA00022932"/>
    </source>
</evidence>
<dbReference type="InterPro" id="IPR056435">
    <property type="entry name" value="DPOD/Z_N"/>
</dbReference>
<dbReference type="PRINTS" id="PR00106">
    <property type="entry name" value="DNAPOLB"/>
</dbReference>
<dbReference type="Pfam" id="PF24065">
    <property type="entry name" value="REV3_N"/>
    <property type="match status" value="1"/>
</dbReference>
<dbReference type="GO" id="GO:0003677">
    <property type="term" value="F:DNA binding"/>
    <property type="evidence" value="ECO:0007669"/>
    <property type="project" value="UniProtKB-KW"/>
</dbReference>
<comment type="catalytic activity">
    <reaction evidence="6 7">
        <text>DNA(n) + a 2'-deoxyribonucleoside 5'-triphosphate = DNA(n+1) + diphosphate</text>
        <dbReference type="Rhea" id="RHEA:22508"/>
        <dbReference type="Rhea" id="RHEA-COMP:17339"/>
        <dbReference type="Rhea" id="RHEA-COMP:17340"/>
        <dbReference type="ChEBI" id="CHEBI:33019"/>
        <dbReference type="ChEBI" id="CHEBI:61560"/>
        <dbReference type="ChEBI" id="CHEBI:173112"/>
        <dbReference type="EC" id="2.7.7.7"/>
    </reaction>
</comment>
<dbReference type="GO" id="GO:0000166">
    <property type="term" value="F:nucleotide binding"/>
    <property type="evidence" value="ECO:0007669"/>
    <property type="project" value="InterPro"/>
</dbReference>
<keyword evidence="7" id="KW-0235">DNA replication</keyword>
<evidence type="ECO:0000256" key="8">
    <source>
        <dbReference type="SAM" id="MobiDB-lite"/>
    </source>
</evidence>
<sequence length="1799" mass="200164">MTSNFLLKVFKLEYYFEKPFSEFQLPYSDLLGRACTQMPVIRCYGSSPSGQKICAHIHGVLPYLFIEDHSIASCSDVSKLRTSLRSVAQRIETTLSKKSADGNYGKVYVYDIQPLSARSIYGYRNKDSTFLKICLTDPSDIAILSELLLSGEVLGIPVQPFEVHIPYLLQFCADYNIQGMNYIEATSYRIRDVRTRKIDSPNDPNDPLTFVLTQEHSLIGSPEYGQRISLQRQSSTDVEVDISACDILNRLEVAEDEAAFNPGLSFLWAEERARREALRNSGLISEEDQVVPTADVLLPLSGRPNAIPVDNELDQIEQFARLVEERCSNLADGSVQEKSIVDSGSSQHSTCLSQRALDELCDLAMLSEESDAWLTSSIVSTPTSSLRSFLHASPASSSYKYSQDGEVLDMNNVSPSMSPVSQSKSSQFENDAQTDAEMTLVASARASVSAYKSVLCNNDDDDGKEDSLEEERDDENLFMNLSMSAFDSTMVSEQFVEGEQSDNEDLFPSFLDDLTELPDEVAPSTSTPSRLPQTDGGNDTKNAPSPQQGRHQRRRRSLRLRLTASYLASPEGLDPPSVDGLGEQSPVSSRLRDSANRLRPKQTTDSEPQTSPNAAFLSSTPSAAHHGLKECFVDLSKASPDVVSSPNMFDSVQPVTPLRKTVPHSREPLKHSPLPPFQEEDDFLFDPWEDWDPTIQRFPPDATQVSDVMDSSQRPFEHHPEPIEPLSCSLGEPDFALHSSVYMTYCGMEPPSYEDVEAELLRKKQRLCKTAAESEVAEEAVSQEAKSINKSLRAEIDLSTSLSGLWSQEQHKRRESLSATSTKLSASSLSISRRVYLPVQENHFCVASLELLVRTRRAHIGSSSSTAEAPRPLPRRYRGVSRTDGPAISISRLGGFYFPNAQLDPIESACVSFGGRSSVSFLLVVCSPSGKPLLRPLPKKCRAVVIRCENELEFLNWTVFLVQSFDPDLLVGFDVERRSWGYAVERAAKIGRVGFTRDISRLAPERLQCPSCRANIDFCASLTASDHGRVYVAGEIASALSCSCSAGGSLARRRSDWPCEPGAGRSGGPFSCPGRVVLCLWRVLQHELSLHEYSFETVALHVLKERVPRFTDGQLTAWMEDTNTAARWLAMGYWMRRAEANLRILERLDFVGRTSEFARVFGIEFFHVLSRGSQYRVESLLVRMARRLNFLLPSPSVVQRARQRAPETIPLTLEPRSGLHAEAPVVVLDFQSLYPSVAIAYNYCFSTAVGRLSNLVSHGSDEPFDFGCLYHSISTETLKALVDHVTVSPNGVVFVRPEIYPGILPRLWRSLLSSRLMVKDSLKLYSHHLESLKHLLDARQLGLKLIANVMYGYTAASFSGRMPCVEVGDSIVHKGRETLERAIQLVEGGEAINAPWAGSRVIYGDTDSLFVKLPPVGKDDAFQLGRLIADAVTHDNPAPIKLKLEKVYYPCLLLAKKRYVGYAYESAAQSEPIFDAKGIETVRRDHAPFVGEVLESIIRQIFDAFNWDTSPPDMPLLESGIRESVRKFVAELSVGKVAFSRCLMARPYRGQTGYRPGACAPALQIARRLMSVDVGREPAVGERVTYYVTPPPSPNSPLIGCVKAAEEAWLSAANRMPLLNLAFYIDHQLLPPLQRVCELLGWNVENWLRDMPRRLVRIKSNAMTSSQDVLSQSLRGCRRPSTIMRDFLKPAAHRPHLCLCCGDAPIQNGQLICCDACLVEDPMAPTKLLVRNGVEMNATLSQLQRAEMVCRLCASSYLRNQLPPCVNLGCPNLDRRRCLYTRLRQLDEISVVFNELANF</sequence>
<keyword evidence="3 7" id="KW-0548">Nucleotidyltransferase</keyword>
<feature type="compositionally biased region" description="Polar residues" evidence="8">
    <location>
        <begin position="601"/>
        <end position="620"/>
    </location>
</feature>
<feature type="region of interest" description="Disordered" evidence="8">
    <location>
        <begin position="411"/>
        <end position="430"/>
    </location>
</feature>
<dbReference type="GO" id="GO:0046872">
    <property type="term" value="F:metal ion binding"/>
    <property type="evidence" value="ECO:0007669"/>
    <property type="project" value="UniProtKB-KW"/>
</dbReference>
<evidence type="ECO:0000313" key="12">
    <source>
        <dbReference type="WBParaSite" id="MCU_005275-RF"/>
    </source>
</evidence>
<dbReference type="InterPro" id="IPR042087">
    <property type="entry name" value="DNA_pol_B_thumb"/>
</dbReference>
<dbReference type="InterPro" id="IPR006134">
    <property type="entry name" value="DNA-dir_DNA_pol_B_multi_dom"/>
</dbReference>
<dbReference type="SUPFAM" id="SSF56672">
    <property type="entry name" value="DNA/RNA polymerases"/>
    <property type="match status" value="1"/>
</dbReference>
<feature type="compositionally biased region" description="Polar residues" evidence="8">
    <location>
        <begin position="523"/>
        <end position="546"/>
    </location>
</feature>
<feature type="domain" description="DNA polymerase zeta catalytic subunit N-terminal" evidence="11">
    <location>
        <begin position="5"/>
        <end position="58"/>
    </location>
</feature>
<dbReference type="InterPro" id="IPR036397">
    <property type="entry name" value="RNaseH_sf"/>
</dbReference>
<dbReference type="InterPro" id="IPR023211">
    <property type="entry name" value="DNA_pol_palm_dom_sf"/>
</dbReference>
<dbReference type="GO" id="GO:0042276">
    <property type="term" value="P:error-prone translesion synthesis"/>
    <property type="evidence" value="ECO:0007669"/>
    <property type="project" value="TreeGrafter"/>
</dbReference>
<protein>
    <recommendedName>
        <fullName evidence="7">DNA polymerase</fullName>
        <ecNumber evidence="7">2.7.7.7</ecNumber>
    </recommendedName>
</protein>
<dbReference type="SMART" id="SM00486">
    <property type="entry name" value="POLBc"/>
    <property type="match status" value="1"/>
</dbReference>
<feature type="compositionally biased region" description="Acidic residues" evidence="8">
    <location>
        <begin position="458"/>
        <end position="474"/>
    </location>
</feature>
<dbReference type="WBParaSite" id="MCU_005275-RF">
    <property type="protein sequence ID" value="MCU_005275-RF"/>
    <property type="gene ID" value="MCU_005275"/>
</dbReference>
<dbReference type="InterPro" id="IPR012337">
    <property type="entry name" value="RNaseH-like_sf"/>
</dbReference>
<dbReference type="InterPro" id="IPR006172">
    <property type="entry name" value="DNA-dir_DNA_pol_B"/>
</dbReference>
<reference evidence="12" key="1">
    <citation type="submission" date="2019-11" db="UniProtKB">
        <authorList>
            <consortium name="WormBaseParasite"/>
        </authorList>
    </citation>
    <scope>IDENTIFICATION</scope>
</reference>
<dbReference type="GO" id="GO:0016035">
    <property type="term" value="C:zeta DNA polymerase complex"/>
    <property type="evidence" value="ECO:0007669"/>
    <property type="project" value="InterPro"/>
</dbReference>
<dbReference type="Gene3D" id="3.90.1600.10">
    <property type="entry name" value="Palm domain of DNA polymerase"/>
    <property type="match status" value="1"/>
</dbReference>
<accession>A0A5K3F684</accession>
<evidence type="ECO:0000256" key="6">
    <source>
        <dbReference type="ARBA" id="ARBA00049244"/>
    </source>
</evidence>
<dbReference type="PANTHER" id="PTHR45812:SF1">
    <property type="entry name" value="DNA POLYMERASE ZETA CATALYTIC SUBUNIT"/>
    <property type="match status" value="1"/>
</dbReference>
<dbReference type="Gene3D" id="3.30.420.10">
    <property type="entry name" value="Ribonuclease H-like superfamily/Ribonuclease H"/>
    <property type="match status" value="1"/>
</dbReference>
<keyword evidence="2 7" id="KW-0808">Transferase</keyword>
<dbReference type="InterPro" id="IPR043502">
    <property type="entry name" value="DNA/RNA_pol_sf"/>
</dbReference>
<evidence type="ECO:0000256" key="3">
    <source>
        <dbReference type="ARBA" id="ARBA00022695"/>
    </source>
</evidence>
<dbReference type="InterPro" id="IPR017964">
    <property type="entry name" value="DNA-dir_DNA_pol_B_CS"/>
</dbReference>
<dbReference type="GO" id="GO:0003887">
    <property type="term" value="F:DNA-directed DNA polymerase activity"/>
    <property type="evidence" value="ECO:0007669"/>
    <property type="project" value="UniProtKB-KW"/>
</dbReference>
<feature type="region of interest" description="Disordered" evidence="8">
    <location>
        <begin position="455"/>
        <end position="474"/>
    </location>
</feature>
<feature type="compositionally biased region" description="Low complexity" evidence="8">
    <location>
        <begin position="411"/>
        <end position="427"/>
    </location>
</feature>
<keyword evidence="7" id="KW-0238">DNA-binding</keyword>
<dbReference type="GO" id="GO:0000724">
    <property type="term" value="P:double-strand break repair via homologous recombination"/>
    <property type="evidence" value="ECO:0007669"/>
    <property type="project" value="TreeGrafter"/>
</dbReference>
<dbReference type="GO" id="GO:0005634">
    <property type="term" value="C:nucleus"/>
    <property type="evidence" value="ECO:0007669"/>
    <property type="project" value="TreeGrafter"/>
</dbReference>
<evidence type="ECO:0000259" key="9">
    <source>
        <dbReference type="Pfam" id="PF00136"/>
    </source>
</evidence>
<feature type="domain" description="DNA polymerase delta/zeta catalytic subunit N-terminal" evidence="10">
    <location>
        <begin position="59"/>
        <end position="141"/>
    </location>
</feature>
<dbReference type="EC" id="2.7.7.7" evidence="7"/>
<feature type="region of interest" description="Disordered" evidence="8">
    <location>
        <begin position="518"/>
        <end position="620"/>
    </location>
</feature>
<keyword evidence="4" id="KW-0479">Metal-binding</keyword>
<dbReference type="Gene3D" id="1.10.287.690">
    <property type="entry name" value="Helix hairpin bin"/>
    <property type="match status" value="1"/>
</dbReference>
<keyword evidence="5 7" id="KW-0239">DNA-directed DNA polymerase</keyword>
<proteinExistence type="inferred from homology"/>
<dbReference type="SUPFAM" id="SSF53098">
    <property type="entry name" value="Ribonuclease H-like"/>
    <property type="match status" value="1"/>
</dbReference>
<dbReference type="Pfam" id="PF00136">
    <property type="entry name" value="DNA_pol_B"/>
    <property type="match status" value="1"/>
</dbReference>
<dbReference type="PANTHER" id="PTHR45812">
    <property type="entry name" value="DNA POLYMERASE ZETA CATALYTIC SUBUNIT"/>
    <property type="match status" value="1"/>
</dbReference>